<evidence type="ECO:0000256" key="1">
    <source>
        <dbReference type="SAM" id="Phobius"/>
    </source>
</evidence>
<dbReference type="AlphaFoldDB" id="E7QU20"/>
<feature type="transmembrane region" description="Helical" evidence="1">
    <location>
        <begin position="416"/>
        <end position="438"/>
    </location>
</feature>
<keyword evidence="1" id="KW-0812">Transmembrane</keyword>
<proteinExistence type="predicted"/>
<feature type="transmembrane region" description="Helical" evidence="1">
    <location>
        <begin position="388"/>
        <end position="409"/>
    </location>
</feature>
<reference evidence="2 4" key="1">
    <citation type="journal article" date="2014" name="ISME J.">
        <title>Trehalose/2-sulfotrehalose biosynthesis and glycine-betaine uptake are widely spread mechanisms for osmoadaptation in the Halobacteriales.</title>
        <authorList>
            <person name="Youssef N.H."/>
            <person name="Savage-Ashlock K.N."/>
            <person name="McCully A.L."/>
            <person name="Luedtke B."/>
            <person name="Shaw E.I."/>
            <person name="Hoff W.D."/>
            <person name="Elshahed M.S."/>
        </authorList>
    </citation>
    <scope>NUCLEOTIDE SEQUENCE [LARGE SCALE GENOMIC DNA]</scope>
    <source>
        <strain evidence="2 4">DX253</strain>
    </source>
</reference>
<sequence>MRFRTTLSKRSLSARRLLFSLTARRSLLSLFVLLSILTMVVATPASSRPPPEPFCGPCGGSFTEEAHQYAETLGVENVTFDVERTTATIRVHDNGTATWTVKNRLASEETARYFRENGWVLDEIAENAAPGSSLDPEPFLDARVVGAKTVVLRYRTSAAATAPGGVVRFDGFRHAREGSISGLGADRLTVVGPPGTVVTRAPRGASVDGNSFSLTAFRDTGDGPFVAFARSDGIAGEAWSFVAVTLPLSGDIAFNLLSDVLLPASVLFALLVGFVRLGGREGSRNERTPRLVAGIVSVLGVLALFVGTLRLNHTVSGYSMGIVVAGGTYAVLGLLAFSHVRPTFYRTVAAVLLAWVVGLCVAMLAAVAVDSAVGARLFASNPYAIRKFLFAAFSVLLASFMTAVGYAAAVRRYRRVVLGIPPVAFAVVLALTIPVTRVRGPNDFLFSVFLLVYLLVFVALVGLPAFLLGRTIPNGR</sequence>
<evidence type="ECO:0000313" key="5">
    <source>
        <dbReference type="Proteomes" id="UP000184203"/>
    </source>
</evidence>
<accession>E7QU20</accession>
<feature type="transmembrane region" description="Helical" evidence="1">
    <location>
        <begin position="260"/>
        <end position="279"/>
    </location>
</feature>
<keyword evidence="1" id="KW-0472">Membrane</keyword>
<evidence type="ECO:0000313" key="3">
    <source>
        <dbReference type="EMBL" id="SHK88472.1"/>
    </source>
</evidence>
<feature type="transmembrane region" description="Helical" evidence="1">
    <location>
        <begin position="344"/>
        <end position="368"/>
    </location>
</feature>
<dbReference type="EMBL" id="AEMG01000009">
    <property type="protein sequence ID" value="EFW92099.1"/>
    <property type="molecule type" value="Genomic_DNA"/>
</dbReference>
<reference evidence="3" key="3">
    <citation type="submission" date="2016-11" db="EMBL/GenBank/DDBJ databases">
        <authorList>
            <person name="Jaros S."/>
            <person name="Januszkiewicz K."/>
            <person name="Wedrychowicz H."/>
        </authorList>
    </citation>
    <scope>NUCLEOTIDE SEQUENCE [LARGE SCALE GENOMIC DNA]</scope>
    <source>
        <strain evidence="3">DX253</strain>
    </source>
</reference>
<evidence type="ECO:0000313" key="2">
    <source>
        <dbReference type="EMBL" id="EFW92099.1"/>
    </source>
</evidence>
<dbReference type="Proteomes" id="UP000003751">
    <property type="component" value="Unassembled WGS sequence"/>
</dbReference>
<keyword evidence="5" id="KW-1185">Reference proteome</keyword>
<keyword evidence="1" id="KW-1133">Transmembrane helix</keyword>
<reference evidence="5" key="2">
    <citation type="submission" date="2016-11" db="EMBL/GenBank/DDBJ databases">
        <authorList>
            <person name="Varghese N."/>
            <person name="Submissions S."/>
        </authorList>
    </citation>
    <scope>NUCLEOTIDE SEQUENCE [LARGE SCALE GENOMIC DNA]</scope>
    <source>
        <strain evidence="5">DX253</strain>
    </source>
</reference>
<dbReference type="EMBL" id="FRAN01000003">
    <property type="protein sequence ID" value="SHK88472.1"/>
    <property type="molecule type" value="Genomic_DNA"/>
</dbReference>
<evidence type="ECO:0000313" key="4">
    <source>
        <dbReference type="Proteomes" id="UP000003751"/>
    </source>
</evidence>
<feature type="transmembrane region" description="Helical" evidence="1">
    <location>
        <begin position="444"/>
        <end position="468"/>
    </location>
</feature>
<dbReference type="OrthoDB" id="242474at2157"/>
<feature type="transmembrane region" description="Helical" evidence="1">
    <location>
        <begin position="317"/>
        <end position="337"/>
    </location>
</feature>
<protein>
    <submittedName>
        <fullName evidence="2">Uncharacterized protein</fullName>
    </submittedName>
</protein>
<gene>
    <name evidence="3" type="ORF">SAMN05444342_2506</name>
    <name evidence="2" type="ORF">ZOD2009_11500</name>
</gene>
<dbReference type="Proteomes" id="UP000184203">
    <property type="component" value="Unassembled WGS sequence"/>
</dbReference>
<dbReference type="RefSeq" id="WP_007979879.1">
    <property type="nucleotide sequence ID" value="NZ_AEMG01000009.1"/>
</dbReference>
<organism evidence="2 4">
    <name type="scientific">Haladaptatus paucihalophilus DX253</name>
    <dbReference type="NCBI Taxonomy" id="797209"/>
    <lineage>
        <taxon>Archaea</taxon>
        <taxon>Methanobacteriati</taxon>
        <taxon>Methanobacteriota</taxon>
        <taxon>Stenosarchaea group</taxon>
        <taxon>Halobacteria</taxon>
        <taxon>Halobacteriales</taxon>
        <taxon>Haladaptataceae</taxon>
        <taxon>Haladaptatus</taxon>
    </lineage>
</organism>
<dbReference type="PATRIC" id="fig|797209.4.peg.2260"/>
<name>E7QU20_HALPU</name>
<dbReference type="eggNOG" id="arCOG00381">
    <property type="taxonomic scope" value="Archaea"/>
</dbReference>
<feature type="transmembrane region" description="Helical" evidence="1">
    <location>
        <begin position="291"/>
        <end position="311"/>
    </location>
</feature>